<dbReference type="Proteomes" id="UP000823641">
    <property type="component" value="Unassembled WGS sequence"/>
</dbReference>
<dbReference type="InterPro" id="IPR054333">
    <property type="entry name" value="REase-ARP-assoc"/>
</dbReference>
<name>A0A9D9HUV4_9BACT</name>
<dbReference type="EMBL" id="JADIMG010000079">
    <property type="protein sequence ID" value="MBO8460317.1"/>
    <property type="molecule type" value="Genomic_DNA"/>
</dbReference>
<reference evidence="1" key="1">
    <citation type="submission" date="2020-10" db="EMBL/GenBank/DDBJ databases">
        <authorList>
            <person name="Gilroy R."/>
        </authorList>
    </citation>
    <scope>NUCLEOTIDE SEQUENCE</scope>
    <source>
        <strain evidence="1">G3-3990</strain>
    </source>
</reference>
<accession>A0A9D9HUV4</accession>
<organism evidence="1 2">
    <name type="scientific">Candidatus Gallipaludibacter merdavium</name>
    <dbReference type="NCBI Taxonomy" id="2840839"/>
    <lineage>
        <taxon>Bacteria</taxon>
        <taxon>Pseudomonadati</taxon>
        <taxon>Bacteroidota</taxon>
        <taxon>Bacteroidia</taxon>
        <taxon>Bacteroidales</taxon>
        <taxon>Candidatus Gallipaludibacter</taxon>
    </lineage>
</organism>
<gene>
    <name evidence="1" type="ORF">IAA73_08305</name>
</gene>
<evidence type="ECO:0008006" key="3">
    <source>
        <dbReference type="Google" id="ProtNLM"/>
    </source>
</evidence>
<evidence type="ECO:0000313" key="1">
    <source>
        <dbReference type="EMBL" id="MBO8460317.1"/>
    </source>
</evidence>
<comment type="caution">
    <text evidence="1">The sequence shown here is derived from an EMBL/GenBank/DDBJ whole genome shotgun (WGS) entry which is preliminary data.</text>
</comment>
<dbReference type="AlphaFoldDB" id="A0A9D9HUV4"/>
<protein>
    <recommendedName>
        <fullName evidence="3">PD-(D/E)XK nuclease superfamily protein</fullName>
    </recommendedName>
</protein>
<proteinExistence type="predicted"/>
<dbReference type="Pfam" id="PF22558">
    <property type="entry name" value="REase-ARP"/>
    <property type="match status" value="1"/>
</dbReference>
<reference evidence="1" key="2">
    <citation type="journal article" date="2021" name="PeerJ">
        <title>Extensive microbial diversity within the chicken gut microbiome revealed by metagenomics and culture.</title>
        <authorList>
            <person name="Gilroy R."/>
            <person name="Ravi A."/>
            <person name="Getino M."/>
            <person name="Pursley I."/>
            <person name="Horton D.L."/>
            <person name="Alikhan N.F."/>
            <person name="Baker D."/>
            <person name="Gharbi K."/>
            <person name="Hall N."/>
            <person name="Watson M."/>
            <person name="Adriaenssens E.M."/>
            <person name="Foster-Nyarko E."/>
            <person name="Jarju S."/>
            <person name="Secka A."/>
            <person name="Antonio M."/>
            <person name="Oren A."/>
            <person name="Chaudhuri R.R."/>
            <person name="La Ragione R."/>
            <person name="Hildebrand F."/>
            <person name="Pallen M.J."/>
        </authorList>
    </citation>
    <scope>NUCLEOTIDE SEQUENCE</scope>
    <source>
        <strain evidence="1">G3-3990</strain>
    </source>
</reference>
<evidence type="ECO:0000313" key="2">
    <source>
        <dbReference type="Proteomes" id="UP000823641"/>
    </source>
</evidence>
<sequence length="360" mass="42059">MKKNKDYLSVYSDFKEKERARHEALLCSDNNVFPAEVRGGGWYKDKKRSFCLQKGQEYFNLYEEIRDDVKYYFETEHIAFWGNEREVPNHTLSSQVACLNHLFAIRNDPETVLGIAKAITGRGDIIGMKKVDCDQKPQYIAFEVVSKDDHLNENSTPNRGAFCTSIDAVMLADLKGGGTLLIMIEWKYTESYSSNDKSKESDPDRPMQPEAKGIERLKRYCQLITNSEYLESISIDDTTCENELELNEDILPYRGSIYFQEPYYQLMRQTLWAEQMIKYQSSEKIKATEFMHIHVIPAGNKELLNTGFDGEQSENAMCESWKKQLKKDIYKWVDPQKIRNVLKEKDEKLYDYLCKRYGNQ</sequence>